<accession>A0A9Q4CND1</accession>
<dbReference type="AlphaFoldDB" id="A0A9Q4CND1"/>
<comment type="caution">
    <text evidence="2">The sequence shown here is derived from an EMBL/GenBank/DDBJ whole genome shotgun (WGS) entry which is preliminary data.</text>
</comment>
<dbReference type="NCBIfam" id="NF038228">
    <property type="entry name" value="IcmH_DotU_IVB"/>
    <property type="match status" value="1"/>
</dbReference>
<dbReference type="RefSeq" id="WP_112549794.1">
    <property type="nucleotide sequence ID" value="NZ_BRRE01000001.1"/>
</dbReference>
<dbReference type="Proteomes" id="UP001076655">
    <property type="component" value="Unassembled WGS sequence"/>
</dbReference>
<feature type="domain" description="Type IV / VI secretion system DotU" evidence="1">
    <location>
        <begin position="21"/>
        <end position="210"/>
    </location>
</feature>
<sequence>MERGFVTTAEAGHPDTGQNVLISAGQPLLQALIMLIQGGTPPDLTLFRQQMLQGVSRFYRICAARQLHPSLIGKSAFVWCAALDEAVLSTPWGAESVWQEHTLTGAVFQNRRGGEDFFRYLHLAVHNPVPLRDFLELQFYLLSLGFCGEYRAQPEALAACYSRLRHILISSRQDALSAPPGRCTVRNRPAKCIPLPLIFSGSLLLCAAFRAAADFSYQQLLQQVSDTLTALF</sequence>
<dbReference type="InterPro" id="IPR038522">
    <property type="entry name" value="T4/T6SS_DotU_sf"/>
</dbReference>
<dbReference type="PANTHER" id="PTHR38033">
    <property type="entry name" value="MEMBRANE PROTEIN-RELATED"/>
    <property type="match status" value="1"/>
</dbReference>
<proteinExistence type="predicted"/>
<gene>
    <name evidence="2" type="primary">icmH</name>
    <name evidence="2" type="ORF">N0392_02675</name>
</gene>
<organism evidence="2 3">
    <name type="scientific">Morganella morganii</name>
    <name type="common">Proteus morganii</name>
    <dbReference type="NCBI Taxonomy" id="582"/>
    <lineage>
        <taxon>Bacteria</taxon>
        <taxon>Pseudomonadati</taxon>
        <taxon>Pseudomonadota</taxon>
        <taxon>Gammaproteobacteria</taxon>
        <taxon>Enterobacterales</taxon>
        <taxon>Morganellaceae</taxon>
        <taxon>Morganella</taxon>
    </lineage>
</organism>
<dbReference type="PANTHER" id="PTHR38033:SF1">
    <property type="entry name" value="DOTU FAMILY TYPE IV_VI SECRETION SYSTEM PROTEIN"/>
    <property type="match status" value="1"/>
</dbReference>
<evidence type="ECO:0000259" key="1">
    <source>
        <dbReference type="Pfam" id="PF09850"/>
    </source>
</evidence>
<name>A0A9Q4CND1_MORMO</name>
<dbReference type="Gene3D" id="1.25.40.590">
    <property type="entry name" value="Type IV / VI secretion system, DotU"/>
    <property type="match status" value="1"/>
</dbReference>
<dbReference type="InterPro" id="IPR017732">
    <property type="entry name" value="T4/T6SS_DotU"/>
</dbReference>
<dbReference type="NCBIfam" id="TIGR03349">
    <property type="entry name" value="IV_VI_DotU"/>
    <property type="match status" value="1"/>
</dbReference>
<evidence type="ECO:0000313" key="2">
    <source>
        <dbReference type="EMBL" id="MCY0788596.1"/>
    </source>
</evidence>
<protein>
    <submittedName>
        <fullName evidence="2">Type IVB secretion system protein IcmH/DotU</fullName>
    </submittedName>
</protein>
<evidence type="ECO:0000313" key="3">
    <source>
        <dbReference type="Proteomes" id="UP001076655"/>
    </source>
</evidence>
<dbReference type="EMBL" id="JAPNMI010000001">
    <property type="protein sequence ID" value="MCY0788596.1"/>
    <property type="molecule type" value="Genomic_DNA"/>
</dbReference>
<dbReference type="Pfam" id="PF09850">
    <property type="entry name" value="DotU"/>
    <property type="match status" value="1"/>
</dbReference>
<dbReference type="OrthoDB" id="345640at2"/>
<reference evidence="2" key="1">
    <citation type="submission" date="2022-08" db="EMBL/GenBank/DDBJ databases">
        <authorList>
            <person name="Dale J.L."/>
        </authorList>
    </citation>
    <scope>NUCLEOTIDE SEQUENCE</scope>
    <source>
        <strain evidence="2">2022EL-00758</strain>
    </source>
</reference>